<keyword evidence="4" id="KW-1185">Reference proteome</keyword>
<evidence type="ECO:0000313" key="3">
    <source>
        <dbReference type="EMBL" id="MDR6865499.1"/>
    </source>
</evidence>
<comment type="caution">
    <text evidence="3">The sequence shown here is derived from an EMBL/GenBank/DDBJ whole genome shotgun (WGS) entry which is preliminary data.</text>
</comment>
<feature type="region of interest" description="Disordered" evidence="1">
    <location>
        <begin position="70"/>
        <end position="92"/>
    </location>
</feature>
<dbReference type="InterPro" id="IPR025331">
    <property type="entry name" value="TNT"/>
</dbReference>
<dbReference type="Proteomes" id="UP001259347">
    <property type="component" value="Unassembled WGS sequence"/>
</dbReference>
<accession>A0ABU1S7A6</accession>
<name>A0ABU1S7A6_9MICO</name>
<dbReference type="Pfam" id="PF14021">
    <property type="entry name" value="TNT"/>
    <property type="match status" value="1"/>
</dbReference>
<sequence>MNVVEIGTGVVTLATSEDACAQLWNQLTTPSTITSVLDWIKGAGSTVTVVATTQVRSVLEKLRGRGHVGNLKRDDGLQDIGGGGESSRHGDPQVQALRDTLEGAVQQKNLPGYDPTGGLGWERFMDKYVAGFDGHGHAKWNWPDNPPHTNGFMNGISKPADLVPGDRIERITFVGKDGEALDGSFAAPPGTTFDRLSLPPDRLGHNTTVLRYEILKPLPDDIRMGEIAPGFEQAGRGTQYHFPRGIQDKASLRRRNES</sequence>
<protein>
    <recommendedName>
        <fullName evidence="2">TNT domain-containing protein</fullName>
    </recommendedName>
</protein>
<evidence type="ECO:0000256" key="1">
    <source>
        <dbReference type="SAM" id="MobiDB-lite"/>
    </source>
</evidence>
<organism evidence="3 4">
    <name type="scientific">Microbacterium resistens</name>
    <dbReference type="NCBI Taxonomy" id="156977"/>
    <lineage>
        <taxon>Bacteria</taxon>
        <taxon>Bacillati</taxon>
        <taxon>Actinomycetota</taxon>
        <taxon>Actinomycetes</taxon>
        <taxon>Micrococcales</taxon>
        <taxon>Microbacteriaceae</taxon>
        <taxon>Microbacterium</taxon>
    </lineage>
</organism>
<evidence type="ECO:0000259" key="2">
    <source>
        <dbReference type="Pfam" id="PF14021"/>
    </source>
</evidence>
<evidence type="ECO:0000313" key="4">
    <source>
        <dbReference type="Proteomes" id="UP001259347"/>
    </source>
</evidence>
<dbReference type="EMBL" id="JAVDUM010000001">
    <property type="protein sequence ID" value="MDR6865499.1"/>
    <property type="molecule type" value="Genomic_DNA"/>
</dbReference>
<proteinExistence type="predicted"/>
<dbReference type="RefSeq" id="WP_310016500.1">
    <property type="nucleotide sequence ID" value="NZ_JAVDUM010000001.1"/>
</dbReference>
<feature type="domain" description="TNT" evidence="2">
    <location>
        <begin position="181"/>
        <end position="248"/>
    </location>
</feature>
<gene>
    <name evidence="3" type="ORF">J2Y69_000081</name>
</gene>
<reference evidence="3 4" key="1">
    <citation type="submission" date="2023-07" db="EMBL/GenBank/DDBJ databases">
        <title>Sorghum-associated microbial communities from plants grown in Nebraska, USA.</title>
        <authorList>
            <person name="Schachtman D."/>
        </authorList>
    </citation>
    <scope>NUCLEOTIDE SEQUENCE [LARGE SCALE GENOMIC DNA]</scope>
    <source>
        <strain evidence="3 4">2980</strain>
    </source>
</reference>